<evidence type="ECO:0000313" key="2">
    <source>
        <dbReference type="EMBL" id="MYC96940.1"/>
    </source>
</evidence>
<sequence length="267" mass="29898">MRGQWPAATAIWPEGLIHFAGATHLILGIVGVILGALLVIWWTQQTGRWYAVFAGTLLFSMLLNVAAFYVFVVPPHSVGCIDLCPGRIGFPLPFATLSAAGTVQIYIGDFLLNLLLLWLLLFGGVVAWRILSEAIQLRERGLRFRLLSFVTFVLLSWGLLPRYFSPPAANVTGDELRLSVNARRAAESTYGVTGLWVHRLALEDIRYVPVEAPDIFGDIDKPQAQVCLRGYTYFYLPWRRYRVKLDQTGVTPLNFEELSLTGSCWLP</sequence>
<protein>
    <submittedName>
        <fullName evidence="2">Uncharacterized protein</fullName>
    </submittedName>
</protein>
<feature type="transmembrane region" description="Helical" evidence="1">
    <location>
        <begin position="49"/>
        <end position="72"/>
    </location>
</feature>
<reference evidence="2" key="1">
    <citation type="submission" date="2019-09" db="EMBL/GenBank/DDBJ databases">
        <title>Characterisation of the sponge microbiome using genome-centric metagenomics.</title>
        <authorList>
            <person name="Engelberts J.P."/>
            <person name="Robbins S.J."/>
            <person name="De Goeij J.M."/>
            <person name="Aranda M."/>
            <person name="Bell S.C."/>
            <person name="Webster N.S."/>
        </authorList>
    </citation>
    <scope>NUCLEOTIDE SEQUENCE</scope>
    <source>
        <strain evidence="2">SB0661_bin_32</strain>
    </source>
</reference>
<proteinExistence type="predicted"/>
<comment type="caution">
    <text evidence="2">The sequence shown here is derived from an EMBL/GenBank/DDBJ whole genome shotgun (WGS) entry which is preliminary data.</text>
</comment>
<evidence type="ECO:0000256" key="1">
    <source>
        <dbReference type="SAM" id="Phobius"/>
    </source>
</evidence>
<gene>
    <name evidence="2" type="ORF">F4X14_18425</name>
</gene>
<keyword evidence="1" id="KW-1133">Transmembrane helix</keyword>
<keyword evidence="1" id="KW-0472">Membrane</keyword>
<keyword evidence="1" id="KW-0812">Transmembrane</keyword>
<organism evidence="2">
    <name type="scientific">Caldilineaceae bacterium SB0661_bin_32</name>
    <dbReference type="NCBI Taxonomy" id="2605255"/>
    <lineage>
        <taxon>Bacteria</taxon>
        <taxon>Bacillati</taxon>
        <taxon>Chloroflexota</taxon>
        <taxon>Caldilineae</taxon>
        <taxon>Caldilineales</taxon>
        <taxon>Caldilineaceae</taxon>
    </lineage>
</organism>
<accession>A0A6B1DA70</accession>
<feature type="transmembrane region" description="Helical" evidence="1">
    <location>
        <begin position="142"/>
        <end position="160"/>
    </location>
</feature>
<feature type="transmembrane region" description="Helical" evidence="1">
    <location>
        <begin position="16"/>
        <end position="42"/>
    </location>
</feature>
<dbReference type="AlphaFoldDB" id="A0A6B1DA70"/>
<feature type="transmembrane region" description="Helical" evidence="1">
    <location>
        <begin position="110"/>
        <end position="130"/>
    </location>
</feature>
<dbReference type="EMBL" id="VXMH01000100">
    <property type="protein sequence ID" value="MYC96940.1"/>
    <property type="molecule type" value="Genomic_DNA"/>
</dbReference>
<name>A0A6B1DA70_9CHLR</name>